<accession>A0A9W7C461</accession>
<comment type="caution">
    <text evidence="2">The sequence shown here is derived from an EMBL/GenBank/DDBJ whole genome shotgun (WGS) entry which is preliminary data.</text>
</comment>
<dbReference type="EMBL" id="BRXX01000284">
    <property type="protein sequence ID" value="GMI02495.1"/>
    <property type="molecule type" value="Genomic_DNA"/>
</dbReference>
<evidence type="ECO:0000313" key="3">
    <source>
        <dbReference type="Proteomes" id="UP001165160"/>
    </source>
</evidence>
<sequence>MNLSKIFLVLVMAVPFVALGYLIFLVKAYQGVDLDTTKYGTCMINIGGAGEGSNVNRKRQQLTIMNF</sequence>
<name>A0A9W7C461_9STRA</name>
<evidence type="ECO:0000313" key="2">
    <source>
        <dbReference type="EMBL" id="GMI02495.1"/>
    </source>
</evidence>
<dbReference type="Proteomes" id="UP001165160">
    <property type="component" value="Unassembled WGS sequence"/>
</dbReference>
<evidence type="ECO:0000256" key="1">
    <source>
        <dbReference type="SAM" id="Phobius"/>
    </source>
</evidence>
<proteinExistence type="predicted"/>
<keyword evidence="1" id="KW-1133">Transmembrane helix</keyword>
<dbReference type="AlphaFoldDB" id="A0A9W7C461"/>
<reference evidence="3" key="1">
    <citation type="journal article" date="2023" name="Commun. Biol.">
        <title>Genome analysis of Parmales, the sister group of diatoms, reveals the evolutionary specialization of diatoms from phago-mixotrophs to photoautotrophs.</title>
        <authorList>
            <person name="Ban H."/>
            <person name="Sato S."/>
            <person name="Yoshikawa S."/>
            <person name="Yamada K."/>
            <person name="Nakamura Y."/>
            <person name="Ichinomiya M."/>
            <person name="Sato N."/>
            <person name="Blanc-Mathieu R."/>
            <person name="Endo H."/>
            <person name="Kuwata A."/>
            <person name="Ogata H."/>
        </authorList>
    </citation>
    <scope>NUCLEOTIDE SEQUENCE [LARGE SCALE GENOMIC DNA]</scope>
    <source>
        <strain evidence="3">NIES 3699</strain>
    </source>
</reference>
<keyword evidence="3" id="KW-1185">Reference proteome</keyword>
<keyword evidence="1" id="KW-0472">Membrane</keyword>
<organism evidence="2 3">
    <name type="scientific">Triparma verrucosa</name>
    <dbReference type="NCBI Taxonomy" id="1606542"/>
    <lineage>
        <taxon>Eukaryota</taxon>
        <taxon>Sar</taxon>
        <taxon>Stramenopiles</taxon>
        <taxon>Ochrophyta</taxon>
        <taxon>Bolidophyceae</taxon>
        <taxon>Parmales</taxon>
        <taxon>Triparmaceae</taxon>
        <taxon>Triparma</taxon>
    </lineage>
</organism>
<keyword evidence="1" id="KW-0812">Transmembrane</keyword>
<gene>
    <name evidence="2" type="ORF">TrVE_jg11976</name>
</gene>
<protein>
    <submittedName>
        <fullName evidence="2">Uncharacterized protein</fullName>
    </submittedName>
</protein>
<feature type="transmembrane region" description="Helical" evidence="1">
    <location>
        <begin position="6"/>
        <end position="26"/>
    </location>
</feature>